<dbReference type="Gene3D" id="1.10.8.10">
    <property type="entry name" value="DNA helicase RuvA subunit, C-terminal domain"/>
    <property type="match status" value="1"/>
</dbReference>
<dbReference type="Gene3D" id="2.40.50.140">
    <property type="entry name" value="Nucleic acid-binding proteins"/>
    <property type="match status" value="1"/>
</dbReference>
<keyword evidence="5 6" id="KW-0234">DNA repair</keyword>
<dbReference type="InterPro" id="IPR011114">
    <property type="entry name" value="RuvA_C"/>
</dbReference>
<dbReference type="SUPFAM" id="SSF46929">
    <property type="entry name" value="DNA helicase RuvA subunit, C-terminal domain"/>
    <property type="match status" value="1"/>
</dbReference>
<feature type="domain" description="Helix-hairpin-helix DNA-binding motif class 1" evidence="7">
    <location>
        <begin position="107"/>
        <end position="126"/>
    </location>
</feature>
<comment type="caution">
    <text evidence="6">Lacks conserved residue(s) required for the propagation of feature annotation.</text>
</comment>
<dbReference type="OrthoDB" id="5293449at2"/>
<keyword evidence="3 6" id="KW-0238">DNA-binding</keyword>
<accession>A0A225CRZ1</accession>
<dbReference type="AlphaFoldDB" id="A0A225CRZ1"/>
<sequence>MISSLRGTVLSVSGQTLLLEVHGVGYGVQVTPRHALELRHGSEATVLTSLVVREDSLTLFGFPGPDELRAFELLCGVTGVGPKSALAVLEHLDPEAMARAIAVEDDAAFRRVSGIGPKTAKLIVLQLAGKLVVTQARSRSAASAPSSVTADVLTALVGLGWSERVARTAVDDAVAAAEEQGASADMPRLLRVALGMLGPQQAPGAAAAGAAVDR</sequence>
<dbReference type="InterPro" id="IPR012340">
    <property type="entry name" value="NA-bd_OB-fold"/>
</dbReference>
<dbReference type="NCBIfam" id="TIGR00084">
    <property type="entry name" value="ruvA"/>
    <property type="match status" value="1"/>
</dbReference>
<evidence type="ECO:0000259" key="7">
    <source>
        <dbReference type="SMART" id="SM00278"/>
    </source>
</evidence>
<dbReference type="InterPro" id="IPR013849">
    <property type="entry name" value="DNA_helicase_Holl-junc_RuvA_I"/>
</dbReference>
<dbReference type="Gene3D" id="1.10.150.20">
    <property type="entry name" value="5' to 3' exonuclease, C-terminal subdomain"/>
    <property type="match status" value="1"/>
</dbReference>
<dbReference type="Pfam" id="PF01330">
    <property type="entry name" value="RuvA_N"/>
    <property type="match status" value="1"/>
</dbReference>
<evidence type="ECO:0000313" key="9">
    <source>
        <dbReference type="Proteomes" id="UP000215316"/>
    </source>
</evidence>
<dbReference type="GO" id="GO:0005524">
    <property type="term" value="F:ATP binding"/>
    <property type="evidence" value="ECO:0007669"/>
    <property type="project" value="InterPro"/>
</dbReference>
<evidence type="ECO:0000256" key="4">
    <source>
        <dbReference type="ARBA" id="ARBA00023172"/>
    </source>
</evidence>
<dbReference type="EMBL" id="MZMQ01000001">
    <property type="protein sequence ID" value="OQJ64462.1"/>
    <property type="molecule type" value="Genomic_DNA"/>
</dbReference>
<dbReference type="Pfam" id="PF14520">
    <property type="entry name" value="HHH_5"/>
    <property type="match status" value="1"/>
</dbReference>
<dbReference type="GO" id="GO:0005737">
    <property type="term" value="C:cytoplasm"/>
    <property type="evidence" value="ECO:0007669"/>
    <property type="project" value="UniProtKB-SubCell"/>
</dbReference>
<evidence type="ECO:0000256" key="6">
    <source>
        <dbReference type="HAMAP-Rule" id="MF_00031"/>
    </source>
</evidence>
<dbReference type="GO" id="GO:0000400">
    <property type="term" value="F:four-way junction DNA binding"/>
    <property type="evidence" value="ECO:0007669"/>
    <property type="project" value="UniProtKB-UniRule"/>
</dbReference>
<keyword evidence="1 6" id="KW-0963">Cytoplasm</keyword>
<evidence type="ECO:0000256" key="2">
    <source>
        <dbReference type="ARBA" id="ARBA00022763"/>
    </source>
</evidence>
<dbReference type="GO" id="GO:0006310">
    <property type="term" value="P:DNA recombination"/>
    <property type="evidence" value="ECO:0007669"/>
    <property type="project" value="UniProtKB-UniRule"/>
</dbReference>
<comment type="function">
    <text evidence="6">The RuvA-RuvB-RuvC complex processes Holliday junction (HJ) DNA during genetic recombination and DNA repair, while the RuvA-RuvB complex plays an important role in the rescue of blocked DNA replication forks via replication fork reversal (RFR). RuvA specifically binds to HJ cruciform DNA, conferring on it an open structure. The RuvB hexamer acts as an ATP-dependent pump, pulling dsDNA into and through the RuvAB complex. HJ branch migration allows RuvC to scan DNA until it finds its consensus sequence, where it cleaves and resolves the cruciform DNA.</text>
</comment>
<dbReference type="RefSeq" id="WP_094131487.1">
    <property type="nucleotide sequence ID" value="NZ_CP040788.1"/>
</dbReference>
<keyword evidence="4 6" id="KW-0233">DNA recombination</keyword>
<comment type="subcellular location">
    <subcellularLocation>
        <location evidence="6">Cytoplasm</location>
    </subcellularLocation>
</comment>
<dbReference type="GO" id="GO:0009378">
    <property type="term" value="F:four-way junction helicase activity"/>
    <property type="evidence" value="ECO:0007669"/>
    <property type="project" value="InterPro"/>
</dbReference>
<evidence type="ECO:0000313" key="8">
    <source>
        <dbReference type="EMBL" id="OQJ64462.1"/>
    </source>
</evidence>
<comment type="domain">
    <text evidence="6">Has three domains with a flexible linker between the domains II and III and assumes an 'L' shape. Domain III is highly mobile and contacts RuvB.</text>
</comment>
<dbReference type="HAMAP" id="MF_00031">
    <property type="entry name" value="DNA_HJ_migration_RuvA"/>
    <property type="match status" value="1"/>
</dbReference>
<name>A0A225CRZ1_9MICO</name>
<evidence type="ECO:0000256" key="3">
    <source>
        <dbReference type="ARBA" id="ARBA00023125"/>
    </source>
</evidence>
<gene>
    <name evidence="6" type="primary">ruvA</name>
    <name evidence="8" type="ORF">B5P24_11395</name>
</gene>
<comment type="caution">
    <text evidence="8">The sequence shown here is derived from an EMBL/GenBank/DDBJ whole genome shotgun (WGS) entry which is preliminary data.</text>
</comment>
<dbReference type="Pfam" id="PF07499">
    <property type="entry name" value="RuvA_C"/>
    <property type="match status" value="1"/>
</dbReference>
<comment type="subunit">
    <text evidence="6">Homotetramer. Forms an RuvA(8)-RuvB(12)-Holliday junction (HJ) complex. HJ DNA is sandwiched between 2 RuvA tetramers; dsDNA enters through RuvA and exits via RuvB. An RuvB hexamer assembles on each DNA strand where it exits the tetramer. Each RuvB hexamer is contacted by two RuvA subunits (via domain III) on 2 adjacent RuvB subunits; this complex drives branch migration. In the full resolvosome a probable DNA-RuvA(4)-RuvB(12)-RuvC(2) complex forms which resolves the HJ.</text>
</comment>
<dbReference type="InterPro" id="IPR010994">
    <property type="entry name" value="RuvA_2-like"/>
</dbReference>
<dbReference type="GO" id="GO:0006281">
    <property type="term" value="P:DNA repair"/>
    <property type="evidence" value="ECO:0007669"/>
    <property type="project" value="UniProtKB-UniRule"/>
</dbReference>
<protein>
    <recommendedName>
        <fullName evidence="6">Holliday junction branch migration complex subunit RuvA</fullName>
    </recommendedName>
</protein>
<keyword evidence="2 6" id="KW-0227">DNA damage</keyword>
<reference evidence="8" key="1">
    <citation type="submission" date="2017-08" db="EMBL/GenBank/DDBJ databases">
        <title>Genomes of multiple Clavibacter strains from different subspecies.</title>
        <authorList>
            <person name="Yuan X.-K."/>
            <person name="Li X.-S."/>
            <person name="Nie J."/>
            <person name="De Boer S.H."/>
        </authorList>
    </citation>
    <scope>NUCLEOTIDE SEQUENCE [LARGE SCALE GENOMIC DNA]</scope>
    <source>
        <strain evidence="8">ATCC 33566</strain>
    </source>
</reference>
<dbReference type="Proteomes" id="UP000215316">
    <property type="component" value="Unassembled WGS sequence"/>
</dbReference>
<dbReference type="SUPFAM" id="SSF47781">
    <property type="entry name" value="RuvA domain 2-like"/>
    <property type="match status" value="1"/>
</dbReference>
<dbReference type="SMART" id="SM00278">
    <property type="entry name" value="HhH1"/>
    <property type="match status" value="2"/>
</dbReference>
<feature type="domain" description="Helix-hairpin-helix DNA-binding motif class 1" evidence="7">
    <location>
        <begin position="72"/>
        <end position="91"/>
    </location>
</feature>
<keyword evidence="9" id="KW-1185">Reference proteome</keyword>
<proteinExistence type="inferred from homology"/>
<evidence type="ECO:0000256" key="5">
    <source>
        <dbReference type="ARBA" id="ARBA00023204"/>
    </source>
</evidence>
<organism evidence="8 9">
    <name type="scientific">Clavibacter tessellarius</name>
    <dbReference type="NCBI Taxonomy" id="31965"/>
    <lineage>
        <taxon>Bacteria</taxon>
        <taxon>Bacillati</taxon>
        <taxon>Actinomycetota</taxon>
        <taxon>Actinomycetes</taxon>
        <taxon>Micrococcales</taxon>
        <taxon>Microbacteriaceae</taxon>
        <taxon>Clavibacter</taxon>
    </lineage>
</organism>
<dbReference type="SUPFAM" id="SSF50249">
    <property type="entry name" value="Nucleic acid-binding proteins"/>
    <property type="match status" value="1"/>
</dbReference>
<feature type="region of interest" description="Domain II" evidence="6">
    <location>
        <begin position="64"/>
        <end position="141"/>
    </location>
</feature>
<dbReference type="InterPro" id="IPR000085">
    <property type="entry name" value="RuvA"/>
</dbReference>
<comment type="similarity">
    <text evidence="6">Belongs to the RuvA family.</text>
</comment>
<dbReference type="GO" id="GO:0048476">
    <property type="term" value="C:Holliday junction resolvase complex"/>
    <property type="evidence" value="ECO:0007669"/>
    <property type="project" value="UniProtKB-UniRule"/>
</dbReference>
<evidence type="ECO:0000256" key="1">
    <source>
        <dbReference type="ARBA" id="ARBA00022490"/>
    </source>
</evidence>
<feature type="region of interest" description="Domain III" evidence="6">
    <location>
        <begin position="151"/>
        <end position="214"/>
    </location>
</feature>
<dbReference type="InterPro" id="IPR036267">
    <property type="entry name" value="RuvA_C_sf"/>
</dbReference>
<dbReference type="GO" id="GO:0009379">
    <property type="term" value="C:Holliday junction helicase complex"/>
    <property type="evidence" value="ECO:0007669"/>
    <property type="project" value="InterPro"/>
</dbReference>
<dbReference type="InterPro" id="IPR003583">
    <property type="entry name" value="Hlx-hairpin-Hlx_DNA-bd_motif"/>
</dbReference>